<feature type="compositionally biased region" description="Basic and acidic residues" evidence="16">
    <location>
        <begin position="501"/>
        <end position="511"/>
    </location>
</feature>
<evidence type="ECO:0000256" key="3">
    <source>
        <dbReference type="ARBA" id="ARBA00004319"/>
    </source>
</evidence>
<dbReference type="PROSITE" id="PS51352">
    <property type="entry name" value="THIOREDOXIN_2"/>
    <property type="match status" value="2"/>
</dbReference>
<dbReference type="EMBL" id="ML977505">
    <property type="protein sequence ID" value="KAF2129762.1"/>
    <property type="molecule type" value="Genomic_DNA"/>
</dbReference>
<evidence type="ECO:0000256" key="15">
    <source>
        <dbReference type="RuleBase" id="RU361130"/>
    </source>
</evidence>
<evidence type="ECO:0000256" key="16">
    <source>
        <dbReference type="SAM" id="MobiDB-lite"/>
    </source>
</evidence>
<feature type="domain" description="Thioredoxin" evidence="17">
    <location>
        <begin position="332"/>
        <end position="462"/>
    </location>
</feature>
<feature type="signal peptide" evidence="15">
    <location>
        <begin position="1"/>
        <end position="16"/>
    </location>
</feature>
<dbReference type="GeneID" id="54406238"/>
<dbReference type="GO" id="GO:0015035">
    <property type="term" value="F:protein-disulfide reductase activity"/>
    <property type="evidence" value="ECO:0007669"/>
    <property type="project" value="UniProtKB-ARBA"/>
</dbReference>
<dbReference type="GO" id="GO:0034976">
    <property type="term" value="P:response to endoplasmic reticulum stress"/>
    <property type="evidence" value="ECO:0007669"/>
    <property type="project" value="TreeGrafter"/>
</dbReference>
<comment type="catalytic activity">
    <reaction evidence="1 15">
        <text>Catalyzes the rearrangement of -S-S- bonds in proteins.</text>
        <dbReference type="EC" id="5.3.4.1"/>
    </reaction>
</comment>
<sequence length="536" mass="57496">MKYTTICAAFFAAVAAASDVKQLKTDDFKSFIEENDLVLAEFFAPWCGHCKALAPEYETAATTLKEKDIKLVKIDCTEEADLCQEYGVEGYPTLKVFRGLDNISPYGGQRKADSLISYMTKQNLPAVSDVTKATLEEFKTADKVVLVAYFAADDKASNETFTTVADGLRDSYLFGASNDAALAKAEGVKQPGLVLYKSFDDGKDVFTETFSVDAIKEFATVAATPLVGEVGPETYSGYMAAGLPLAYIFAETPEERAELAKELKPLALKHKGAINFATIDAGAFGQHAGNLNLKPGTWPAFAIQRTDKNEKYPYDQDAKITEKDIGAFVDDFLSGKAEPSIKSEPIPESNDGPVTVIVAKNYKDIVIENDKDVLVEFYAPWCGHCKALAPKYEELGQLYASGEVSKHVTIAKVDATLNDVPDEIQGFPTIKLFAAGKKDSPIDYSGARTVEDLAKFIEENGTHKAAVKVKEGAEAATDKAGSVVSSATDKAGSVASSATEKAGEVVDEATKSVKSAASEATGAAKEAVVEEDHDEL</sequence>
<dbReference type="InterPro" id="IPR013766">
    <property type="entry name" value="Thioredoxin_domain"/>
</dbReference>
<evidence type="ECO:0000256" key="8">
    <source>
        <dbReference type="ARBA" id="ARBA00022824"/>
    </source>
</evidence>
<dbReference type="GO" id="GO:0005788">
    <property type="term" value="C:endoplasmic reticulum lumen"/>
    <property type="evidence" value="ECO:0007669"/>
    <property type="project" value="UniProtKB-SubCell"/>
</dbReference>
<comment type="subcellular location">
    <subcellularLocation>
        <location evidence="3">Endoplasmic reticulum lumen</location>
    </subcellularLocation>
</comment>
<keyword evidence="6 15" id="KW-0732">Signal</keyword>
<dbReference type="InterPro" id="IPR017937">
    <property type="entry name" value="Thioredoxin_CS"/>
</dbReference>
<evidence type="ECO:0000256" key="9">
    <source>
        <dbReference type="ARBA" id="ARBA00023157"/>
    </source>
</evidence>
<dbReference type="PANTHER" id="PTHR18929:SF132">
    <property type="entry name" value="PROTEIN DISULFIDE-ISOMERASE A3"/>
    <property type="match status" value="1"/>
</dbReference>
<dbReference type="AlphaFoldDB" id="A0A6A6ACY2"/>
<dbReference type="GO" id="GO:0006457">
    <property type="term" value="P:protein folding"/>
    <property type="evidence" value="ECO:0007669"/>
    <property type="project" value="TreeGrafter"/>
</dbReference>
<dbReference type="EC" id="5.3.4.1" evidence="5 15"/>
<keyword evidence="11 13" id="KW-0676">Redox-active center</keyword>
<evidence type="ECO:0000256" key="1">
    <source>
        <dbReference type="ARBA" id="ARBA00001182"/>
    </source>
</evidence>
<evidence type="ECO:0000256" key="7">
    <source>
        <dbReference type="ARBA" id="ARBA00022737"/>
    </source>
</evidence>
<feature type="compositionally biased region" description="Polar residues" evidence="16">
    <location>
        <begin position="483"/>
        <end position="499"/>
    </location>
</feature>
<comment type="similarity">
    <text evidence="4 14">Belongs to the protein disulfide isomerase family.</text>
</comment>
<proteinExistence type="inferred from homology"/>
<dbReference type="OrthoDB" id="427280at2759"/>
<dbReference type="PANTHER" id="PTHR18929">
    <property type="entry name" value="PROTEIN DISULFIDE ISOMERASE"/>
    <property type="match status" value="1"/>
</dbReference>
<keyword evidence="7" id="KW-0677">Repeat</keyword>
<dbReference type="FunFam" id="3.40.30.10:FF:000185">
    <property type="entry name" value="Protein disulfide-isomerase"/>
    <property type="match status" value="1"/>
</dbReference>
<keyword evidence="9 13" id="KW-1015">Disulfide bond</keyword>
<evidence type="ECO:0000256" key="10">
    <source>
        <dbReference type="ARBA" id="ARBA00023235"/>
    </source>
</evidence>
<dbReference type="PRINTS" id="PR00421">
    <property type="entry name" value="THIOREDOXIN"/>
</dbReference>
<dbReference type="FunFam" id="3.40.30.10:FF:000017">
    <property type="entry name" value="Protein disulfide-isomerase A4"/>
    <property type="match status" value="1"/>
</dbReference>
<dbReference type="InterPro" id="IPR005788">
    <property type="entry name" value="PDI_thioredoxin-like_dom"/>
</dbReference>
<evidence type="ECO:0000256" key="4">
    <source>
        <dbReference type="ARBA" id="ARBA00006347"/>
    </source>
</evidence>
<reference evidence="18" key="1">
    <citation type="journal article" date="2020" name="Stud. Mycol.">
        <title>101 Dothideomycetes genomes: a test case for predicting lifestyles and emergence of pathogens.</title>
        <authorList>
            <person name="Haridas S."/>
            <person name="Albert R."/>
            <person name="Binder M."/>
            <person name="Bloem J."/>
            <person name="Labutti K."/>
            <person name="Salamov A."/>
            <person name="Andreopoulos B."/>
            <person name="Baker S."/>
            <person name="Barry K."/>
            <person name="Bills G."/>
            <person name="Bluhm B."/>
            <person name="Cannon C."/>
            <person name="Castanera R."/>
            <person name="Culley D."/>
            <person name="Daum C."/>
            <person name="Ezra D."/>
            <person name="Gonzalez J."/>
            <person name="Henrissat B."/>
            <person name="Kuo A."/>
            <person name="Liang C."/>
            <person name="Lipzen A."/>
            <person name="Lutzoni F."/>
            <person name="Magnuson J."/>
            <person name="Mondo S."/>
            <person name="Nolan M."/>
            <person name="Ohm R."/>
            <person name="Pangilinan J."/>
            <person name="Park H.-J."/>
            <person name="Ramirez L."/>
            <person name="Alfaro M."/>
            <person name="Sun H."/>
            <person name="Tritt A."/>
            <person name="Yoshinaga Y."/>
            <person name="Zwiers L.-H."/>
            <person name="Turgeon B."/>
            <person name="Goodwin S."/>
            <person name="Spatafora J."/>
            <person name="Crous P."/>
            <person name="Grigoriev I."/>
        </authorList>
    </citation>
    <scope>NUCLEOTIDE SEQUENCE</scope>
    <source>
        <strain evidence="18">CBS 119687</strain>
    </source>
</reference>
<dbReference type="FunFam" id="3.40.30.10:FF:000154">
    <property type="entry name" value="Protein disulfide-isomerase"/>
    <property type="match status" value="1"/>
</dbReference>
<dbReference type="CDD" id="cd02961">
    <property type="entry name" value="PDI_a_family"/>
    <property type="match status" value="1"/>
</dbReference>
<dbReference type="NCBIfam" id="TIGR01126">
    <property type="entry name" value="pdi_dom"/>
    <property type="match status" value="2"/>
</dbReference>
<comment type="function">
    <text evidence="2">Participates in the folding of proteins containing disulfide bonds, may be involved in glycosylation, prolyl hydroxylation and triglyceride transfer.</text>
</comment>
<dbReference type="NCBIfam" id="TIGR01130">
    <property type="entry name" value="ER_PDI_fam"/>
    <property type="match status" value="1"/>
</dbReference>
<dbReference type="GO" id="GO:0003756">
    <property type="term" value="F:protein disulfide isomerase activity"/>
    <property type="evidence" value="ECO:0007669"/>
    <property type="project" value="UniProtKB-EC"/>
</dbReference>
<feature type="domain" description="Thioredoxin" evidence="17">
    <location>
        <begin position="4"/>
        <end position="136"/>
    </location>
</feature>
<dbReference type="InterPro" id="IPR036249">
    <property type="entry name" value="Thioredoxin-like_sf"/>
</dbReference>
<organism evidence="18 19">
    <name type="scientific">Dothidotthia symphoricarpi CBS 119687</name>
    <dbReference type="NCBI Taxonomy" id="1392245"/>
    <lineage>
        <taxon>Eukaryota</taxon>
        <taxon>Fungi</taxon>
        <taxon>Dikarya</taxon>
        <taxon>Ascomycota</taxon>
        <taxon>Pezizomycotina</taxon>
        <taxon>Dothideomycetes</taxon>
        <taxon>Pleosporomycetidae</taxon>
        <taxon>Pleosporales</taxon>
        <taxon>Dothidotthiaceae</taxon>
        <taxon>Dothidotthia</taxon>
    </lineage>
</organism>
<dbReference type="Gene3D" id="3.40.30.10">
    <property type="entry name" value="Glutaredoxin"/>
    <property type="match status" value="4"/>
</dbReference>
<dbReference type="SUPFAM" id="SSF52833">
    <property type="entry name" value="Thioredoxin-like"/>
    <property type="match status" value="4"/>
</dbReference>
<evidence type="ECO:0000256" key="11">
    <source>
        <dbReference type="ARBA" id="ARBA00023284"/>
    </source>
</evidence>
<dbReference type="Proteomes" id="UP000799771">
    <property type="component" value="Unassembled WGS sequence"/>
</dbReference>
<evidence type="ECO:0000256" key="2">
    <source>
        <dbReference type="ARBA" id="ARBA00002692"/>
    </source>
</evidence>
<accession>A0A6A6ACY2</accession>
<evidence type="ECO:0000256" key="13">
    <source>
        <dbReference type="PIRSR" id="PIRSR605792-51"/>
    </source>
</evidence>
<dbReference type="InterPro" id="IPR005792">
    <property type="entry name" value="Prot_disulphide_isomerase"/>
</dbReference>
<evidence type="ECO:0000256" key="5">
    <source>
        <dbReference type="ARBA" id="ARBA00012723"/>
    </source>
</evidence>
<feature type="disulfide bond" description="Redox-active" evidence="13">
    <location>
        <begin position="382"/>
        <end position="385"/>
    </location>
</feature>
<protein>
    <recommendedName>
        <fullName evidence="12 15">Protein disulfide-isomerase</fullName>
        <ecNumber evidence="5 15">5.3.4.1</ecNumber>
    </recommendedName>
</protein>
<feature type="disulfide bond" description="Redox-active" evidence="13">
    <location>
        <begin position="47"/>
        <end position="50"/>
    </location>
</feature>
<feature type="region of interest" description="Disordered" evidence="16">
    <location>
        <begin position="478"/>
        <end position="536"/>
    </location>
</feature>
<name>A0A6A6ACY2_9PLEO</name>
<dbReference type="RefSeq" id="XP_033524149.1">
    <property type="nucleotide sequence ID" value="XM_033665806.1"/>
</dbReference>
<dbReference type="CDD" id="cd02982">
    <property type="entry name" value="PDI_b'_family"/>
    <property type="match status" value="1"/>
</dbReference>
<dbReference type="CDD" id="cd02981">
    <property type="entry name" value="PDI_b_family"/>
    <property type="match status" value="1"/>
</dbReference>
<evidence type="ECO:0000256" key="6">
    <source>
        <dbReference type="ARBA" id="ARBA00022729"/>
    </source>
</evidence>
<dbReference type="Pfam" id="PF13848">
    <property type="entry name" value="Thioredoxin_6"/>
    <property type="match status" value="1"/>
</dbReference>
<feature type="chain" id="PRO_5025711336" description="Protein disulfide-isomerase" evidence="15">
    <location>
        <begin position="17"/>
        <end position="536"/>
    </location>
</feature>
<dbReference type="PROSITE" id="PS00194">
    <property type="entry name" value="THIOREDOXIN_1"/>
    <property type="match status" value="2"/>
</dbReference>
<evidence type="ECO:0000256" key="14">
    <source>
        <dbReference type="RuleBase" id="RU004208"/>
    </source>
</evidence>
<gene>
    <name evidence="18" type="ORF">P153DRAFT_338845</name>
</gene>
<dbReference type="Pfam" id="PF00085">
    <property type="entry name" value="Thioredoxin"/>
    <property type="match status" value="2"/>
</dbReference>
<keyword evidence="10 15" id="KW-0413">Isomerase</keyword>
<evidence type="ECO:0000259" key="17">
    <source>
        <dbReference type="PROSITE" id="PS51352"/>
    </source>
</evidence>
<keyword evidence="8" id="KW-0256">Endoplasmic reticulum</keyword>
<evidence type="ECO:0000313" key="19">
    <source>
        <dbReference type="Proteomes" id="UP000799771"/>
    </source>
</evidence>
<dbReference type="GO" id="GO:0051082">
    <property type="term" value="F:unfolded protein binding"/>
    <property type="evidence" value="ECO:0007669"/>
    <property type="project" value="UniProtKB-ARBA"/>
</dbReference>
<evidence type="ECO:0000313" key="18">
    <source>
        <dbReference type="EMBL" id="KAF2129762.1"/>
    </source>
</evidence>
<feature type="compositionally biased region" description="Low complexity" evidence="16">
    <location>
        <begin position="514"/>
        <end position="526"/>
    </location>
</feature>
<dbReference type="FunFam" id="3.40.30.10:FF:000139">
    <property type="entry name" value="Protein disulfide-isomerase"/>
    <property type="match status" value="1"/>
</dbReference>
<keyword evidence="19" id="KW-1185">Reference proteome</keyword>
<dbReference type="CDD" id="cd02995">
    <property type="entry name" value="PDI_a_PDI_a'_C"/>
    <property type="match status" value="1"/>
</dbReference>
<evidence type="ECO:0000256" key="12">
    <source>
        <dbReference type="ARBA" id="ARBA00039846"/>
    </source>
</evidence>